<dbReference type="InterPro" id="IPR050220">
    <property type="entry name" value="Type_II_DNA_Topoisomerases"/>
</dbReference>
<dbReference type="GO" id="GO:0006265">
    <property type="term" value="P:DNA topological change"/>
    <property type="evidence" value="ECO:0007669"/>
    <property type="project" value="InterPro"/>
</dbReference>
<dbReference type="GO" id="GO:0009330">
    <property type="term" value="C:DNA topoisomerase type II (double strand cut, ATP-hydrolyzing) complex"/>
    <property type="evidence" value="ECO:0007669"/>
    <property type="project" value="TreeGrafter"/>
</dbReference>
<reference evidence="1 2" key="1">
    <citation type="journal article" date="2020" name="Front. Microbiol.">
        <title>Single-cell genomics of novel Actinobacteria with the Wood-Ljungdahl pathway discovered in a serpentinizing system.</title>
        <authorList>
            <person name="Merino N."/>
            <person name="Kawai M."/>
            <person name="Boyd E.S."/>
            <person name="Colman D.R."/>
            <person name="McGlynn S.E."/>
            <person name="Nealson K.H."/>
            <person name="Kurokawa K."/>
            <person name="Hongoh Y."/>
        </authorList>
    </citation>
    <scope>NUCLEOTIDE SEQUENCE [LARGE SCALE GENOMIC DNA]</scope>
    <source>
        <strain evidence="1 2">S44</strain>
    </source>
</reference>
<dbReference type="RefSeq" id="WP_275052171.1">
    <property type="nucleotide sequence ID" value="NZ_BLSC01000385.1"/>
</dbReference>
<proteinExistence type="predicted"/>
<protein>
    <submittedName>
        <fullName evidence="1">DNA gyrase subunit A</fullName>
    </submittedName>
</protein>
<dbReference type="GO" id="GO:0005524">
    <property type="term" value="F:ATP binding"/>
    <property type="evidence" value="ECO:0007669"/>
    <property type="project" value="InterPro"/>
</dbReference>
<comment type="caution">
    <text evidence="1">The sequence shown here is derived from an EMBL/GenBank/DDBJ whole genome shotgun (WGS) entry which is preliminary data.</text>
</comment>
<dbReference type="AlphaFoldDB" id="A0A6V8Q0F4"/>
<dbReference type="PANTHER" id="PTHR43493:SF5">
    <property type="entry name" value="DNA GYRASE SUBUNIT A, CHLOROPLASTIC_MITOCHONDRIAL"/>
    <property type="match status" value="1"/>
</dbReference>
<evidence type="ECO:0000313" key="2">
    <source>
        <dbReference type="Proteomes" id="UP000561271"/>
    </source>
</evidence>
<dbReference type="GO" id="GO:0003918">
    <property type="term" value="F:DNA topoisomerase type II (double strand cut, ATP-hydrolyzing) activity"/>
    <property type="evidence" value="ECO:0007669"/>
    <property type="project" value="TreeGrafter"/>
</dbReference>
<dbReference type="EMBL" id="BLSC01000385">
    <property type="protein sequence ID" value="GFP38178.1"/>
    <property type="molecule type" value="Genomic_DNA"/>
</dbReference>
<dbReference type="Gene3D" id="2.120.10.90">
    <property type="entry name" value="DNA gyrase/topoisomerase IV, subunit A, C-terminal"/>
    <property type="match status" value="1"/>
</dbReference>
<evidence type="ECO:0000313" key="1">
    <source>
        <dbReference type="EMBL" id="GFP38178.1"/>
    </source>
</evidence>
<name>A0A6V8Q0F4_9ACTN</name>
<gene>
    <name evidence="1" type="ORF">HKBW3S44_01858</name>
</gene>
<dbReference type="GO" id="GO:0003677">
    <property type="term" value="F:DNA binding"/>
    <property type="evidence" value="ECO:0007669"/>
    <property type="project" value="InterPro"/>
</dbReference>
<organism evidence="1 2">
    <name type="scientific">Candidatus Hakubella thermalkaliphila</name>
    <dbReference type="NCBI Taxonomy" id="2754717"/>
    <lineage>
        <taxon>Bacteria</taxon>
        <taxon>Bacillati</taxon>
        <taxon>Actinomycetota</taxon>
        <taxon>Actinomycetota incertae sedis</taxon>
        <taxon>Candidatus Hakubellales</taxon>
        <taxon>Candidatus Hakubellaceae</taxon>
        <taxon>Candidatus Hakubella</taxon>
    </lineage>
</organism>
<sequence length="161" mass="17643">VLRVKEESEVILVSRGGQAIRFKERDVRAMGRGTRGVRGIRLEKGDELLGMDIALQDADLFLITAKGYGKRTPIADYSLQRRGGKGVRAIKTVESRGRLAAMKVVKDNHELLIISTEGVLIRLSADGISRMGRHTQGVKIMNMDEEDKVSSVARVVAEDGG</sequence>
<dbReference type="Proteomes" id="UP000561271">
    <property type="component" value="Unassembled WGS sequence"/>
</dbReference>
<dbReference type="InterPro" id="IPR006691">
    <property type="entry name" value="GyrA/parC_rep"/>
</dbReference>
<dbReference type="Pfam" id="PF03989">
    <property type="entry name" value="DNA_gyraseA_C"/>
    <property type="match status" value="3"/>
</dbReference>
<dbReference type="SUPFAM" id="SSF101904">
    <property type="entry name" value="GyrA/ParC C-terminal domain-like"/>
    <property type="match status" value="1"/>
</dbReference>
<accession>A0A6V8Q0F4</accession>
<dbReference type="PANTHER" id="PTHR43493">
    <property type="entry name" value="DNA GYRASE/TOPOISOMERASE SUBUNIT A"/>
    <property type="match status" value="1"/>
</dbReference>
<feature type="non-terminal residue" evidence="1">
    <location>
        <position position="1"/>
    </location>
</feature>
<dbReference type="InterPro" id="IPR035516">
    <property type="entry name" value="Gyrase/topoIV_suA_C"/>
</dbReference>